<feature type="compositionally biased region" description="Polar residues" evidence="1">
    <location>
        <begin position="217"/>
        <end position="230"/>
    </location>
</feature>
<dbReference type="EMBL" id="FMVM01000002">
    <property type="protein sequence ID" value="SCY00949.1"/>
    <property type="molecule type" value="Genomic_DNA"/>
</dbReference>
<evidence type="ECO:0000256" key="1">
    <source>
        <dbReference type="SAM" id="MobiDB-lite"/>
    </source>
</evidence>
<keyword evidence="2" id="KW-0812">Transmembrane</keyword>
<dbReference type="Proteomes" id="UP000198538">
    <property type="component" value="Unassembled WGS sequence"/>
</dbReference>
<accession>A0A1G5CEM9</accession>
<protein>
    <submittedName>
        <fullName evidence="3">Uncharacterized protein</fullName>
    </submittedName>
</protein>
<evidence type="ECO:0000256" key="2">
    <source>
        <dbReference type="SAM" id="Phobius"/>
    </source>
</evidence>
<evidence type="ECO:0000313" key="3">
    <source>
        <dbReference type="EMBL" id="SCY00949.1"/>
    </source>
</evidence>
<keyword evidence="2" id="KW-1133">Transmembrane helix</keyword>
<proteinExistence type="predicted"/>
<reference evidence="4" key="1">
    <citation type="submission" date="2016-10" db="EMBL/GenBank/DDBJ databases">
        <authorList>
            <person name="Varghese N."/>
            <person name="Submissions S."/>
        </authorList>
    </citation>
    <scope>NUCLEOTIDE SEQUENCE [LARGE SCALE GENOMIC DNA]</scope>
    <source>
        <strain evidence="4">BL9</strain>
    </source>
</reference>
<keyword evidence="4" id="KW-1185">Reference proteome</keyword>
<dbReference type="AlphaFoldDB" id="A0A1G5CEM9"/>
<name>A0A1G5CEM9_9BACL</name>
<dbReference type="RefSeq" id="WP_090915801.1">
    <property type="nucleotide sequence ID" value="NZ_FMVM01000002.1"/>
</dbReference>
<feature type="transmembrane region" description="Helical" evidence="2">
    <location>
        <begin position="12"/>
        <end position="32"/>
    </location>
</feature>
<organism evidence="3 4">
    <name type="scientific">Paenibacillus polysaccharolyticus</name>
    <dbReference type="NCBI Taxonomy" id="582692"/>
    <lineage>
        <taxon>Bacteria</taxon>
        <taxon>Bacillati</taxon>
        <taxon>Bacillota</taxon>
        <taxon>Bacilli</taxon>
        <taxon>Bacillales</taxon>
        <taxon>Paenibacillaceae</taxon>
        <taxon>Paenibacillus</taxon>
    </lineage>
</organism>
<feature type="region of interest" description="Disordered" evidence="1">
    <location>
        <begin position="217"/>
        <end position="239"/>
    </location>
</feature>
<dbReference type="STRING" id="582692.SAMN05720606_10261"/>
<sequence>MSKGKGNFLKIIVVTIALLALSLISVYTYMYIKEKPGGLADQTLSKAMGLDETMSIPIGSTPEDAVQQFRASTPNVRVVHQEPVDDGMIVFTQRTNSEAASNMQLEYVRKNSFGWKWVWGGGYGIGDVDPSEYALYYMNLPKLDGIDAPFPMVFGTIEHPGIQRLTAETEQNGSMSITEAKLIKTDMEEYIWFVMLPSSEGTPYTIKIYDEEGKQVGSKQNEMVNDSGSLTLGKRSASM</sequence>
<evidence type="ECO:0000313" key="4">
    <source>
        <dbReference type="Proteomes" id="UP000198538"/>
    </source>
</evidence>
<gene>
    <name evidence="3" type="ORF">SAMN05720606_10261</name>
</gene>
<keyword evidence="2" id="KW-0472">Membrane</keyword>